<feature type="domain" description="Sulfatase-modifying factor enzyme-like" evidence="1">
    <location>
        <begin position="385"/>
        <end position="609"/>
    </location>
</feature>
<dbReference type="PANTHER" id="PTHR23150:SF19">
    <property type="entry name" value="FORMYLGLYCINE-GENERATING ENZYME"/>
    <property type="match status" value="1"/>
</dbReference>
<dbReference type="InterPro" id="IPR051043">
    <property type="entry name" value="Sulfatase_Mod_Factor_Kinase"/>
</dbReference>
<proteinExistence type="predicted"/>
<dbReference type="InterPro" id="IPR042095">
    <property type="entry name" value="SUMF_sf"/>
</dbReference>
<accession>A0A1V1P3Z3</accession>
<comment type="caution">
    <text evidence="2">The sequence shown here is derived from an EMBL/GenBank/DDBJ whole genome shotgun (WGS) entry which is preliminary data.</text>
</comment>
<sequence>MSRPPEYVVLIQMKDHRDHFSLQCDALVDLLKNEDILVTQYFFYNDPRHCFQMTREKRYGLSDLYQRHSDSRLIIYCDGDHFLDPFTGKLEPWLKDLLQFSGRALLTPKAPGLWRQIEVNLARYFIVLPAILDSLYAVVDYFEYPHKYSAEQWIQQGDAALPEYDMDNVHKLKQWLSPECFQWLCACAIYPELNWQLSLDLAQKLFPSGQLTETHVIQLIRLPWFIRGTIPDDARHFLIQSLSATDGQMVRETILDMLKNNPITEADNGFDMYKLTLAFQEWSLSFGNRRLKKDFYHLLFQQPEKEIIQNVTLIKLLDTIPRNPLLFFLPRQFYNQFFKHRLPALGLRTGFRFLRTLLLIVLIFLFMPEPTPYKLPENKPRVSFEFVKIKAGKFMMGSPDSEPGREDDEILHEVELTKDYYMQTTEVTQGQWQAVMGNNPSYLKSCGDCPVERVSWNDAQDFIQKLNQLGQGEFRLPTEAEWEYAARAGTTTPFAFGNCLSTDAANYNGNYPLADCPKGDYRSTTVTVGSLQSNLWKLYDMHGNVYEWCSDWYAPYSSTAVVDPVGPVEGSYRVFRGGDWNNDARYCRSANRDRYSPGYTYYNLGFRLVFRLPPGR</sequence>
<dbReference type="InterPro" id="IPR005532">
    <property type="entry name" value="SUMF_dom"/>
</dbReference>
<dbReference type="AlphaFoldDB" id="A0A1V1P3Z3"/>
<dbReference type="Gene3D" id="3.90.1580.10">
    <property type="entry name" value="paralog of FGE (formylglycine-generating enzyme)"/>
    <property type="match status" value="1"/>
</dbReference>
<dbReference type="PANTHER" id="PTHR23150">
    <property type="entry name" value="SULFATASE MODIFYING FACTOR 1, 2"/>
    <property type="match status" value="1"/>
</dbReference>
<name>A0A1V1P3Z3_9BACT</name>
<dbReference type="Proteomes" id="UP000189670">
    <property type="component" value="Unassembled WGS sequence"/>
</dbReference>
<evidence type="ECO:0000313" key="2">
    <source>
        <dbReference type="EMBL" id="ETR69619.1"/>
    </source>
</evidence>
<dbReference type="EMBL" id="ATBP01000601">
    <property type="protein sequence ID" value="ETR69619.1"/>
    <property type="molecule type" value="Genomic_DNA"/>
</dbReference>
<protein>
    <recommendedName>
        <fullName evidence="1">Sulfatase-modifying factor enzyme-like domain-containing protein</fullName>
    </recommendedName>
</protein>
<dbReference type="InterPro" id="IPR016187">
    <property type="entry name" value="CTDL_fold"/>
</dbReference>
<evidence type="ECO:0000313" key="3">
    <source>
        <dbReference type="Proteomes" id="UP000189670"/>
    </source>
</evidence>
<gene>
    <name evidence="2" type="ORF">OMM_09437</name>
</gene>
<dbReference type="GO" id="GO:0120147">
    <property type="term" value="F:formylglycine-generating oxidase activity"/>
    <property type="evidence" value="ECO:0007669"/>
    <property type="project" value="TreeGrafter"/>
</dbReference>
<dbReference type="Pfam" id="PF03781">
    <property type="entry name" value="FGE-sulfatase"/>
    <property type="match status" value="1"/>
</dbReference>
<organism evidence="2 3">
    <name type="scientific">Candidatus Magnetoglobus multicellularis str. Araruama</name>
    <dbReference type="NCBI Taxonomy" id="890399"/>
    <lineage>
        <taxon>Bacteria</taxon>
        <taxon>Pseudomonadati</taxon>
        <taxon>Thermodesulfobacteriota</taxon>
        <taxon>Desulfobacteria</taxon>
        <taxon>Desulfobacterales</taxon>
        <taxon>Desulfobacteraceae</taxon>
        <taxon>Candidatus Magnetoglobus</taxon>
    </lineage>
</organism>
<evidence type="ECO:0000259" key="1">
    <source>
        <dbReference type="Pfam" id="PF03781"/>
    </source>
</evidence>
<reference evidence="3" key="1">
    <citation type="submission" date="2012-11" db="EMBL/GenBank/DDBJ databases">
        <authorList>
            <person name="Lucero-Rivera Y.E."/>
            <person name="Tovar-Ramirez D."/>
        </authorList>
    </citation>
    <scope>NUCLEOTIDE SEQUENCE [LARGE SCALE GENOMIC DNA]</scope>
    <source>
        <strain evidence="3">Araruama</strain>
    </source>
</reference>
<dbReference type="SUPFAM" id="SSF56436">
    <property type="entry name" value="C-type lectin-like"/>
    <property type="match status" value="1"/>
</dbReference>